<accession>A0A2S2CMT1</accession>
<reference evidence="3" key="1">
    <citation type="submission" date="2018-05" db="EMBL/GenBank/DDBJ databases">
        <title>Azospirillum thermophila sp. nov., a novel isolated from hot spring.</title>
        <authorList>
            <person name="Zhao Z."/>
        </authorList>
    </citation>
    <scope>NUCLEOTIDE SEQUENCE [LARGE SCALE GENOMIC DNA]</scope>
    <source>
        <strain evidence="3">CFH 70021</strain>
    </source>
</reference>
<dbReference type="OrthoDB" id="8548387at2"/>
<evidence type="ECO:0000313" key="3">
    <source>
        <dbReference type="Proteomes" id="UP000245629"/>
    </source>
</evidence>
<dbReference type="AlphaFoldDB" id="A0A2S2CMT1"/>
<keyword evidence="3" id="KW-1185">Reference proteome</keyword>
<organism evidence="2 3">
    <name type="scientific">Azospirillum thermophilum</name>
    <dbReference type="NCBI Taxonomy" id="2202148"/>
    <lineage>
        <taxon>Bacteria</taxon>
        <taxon>Pseudomonadati</taxon>
        <taxon>Pseudomonadota</taxon>
        <taxon>Alphaproteobacteria</taxon>
        <taxon>Rhodospirillales</taxon>
        <taxon>Azospirillaceae</taxon>
        <taxon>Azospirillum</taxon>
    </lineage>
</organism>
<name>A0A2S2CMT1_9PROT</name>
<protein>
    <submittedName>
        <fullName evidence="2">Uncharacterized protein</fullName>
    </submittedName>
</protein>
<proteinExistence type="predicted"/>
<feature type="region of interest" description="Disordered" evidence="1">
    <location>
        <begin position="1"/>
        <end position="22"/>
    </location>
</feature>
<dbReference type="EMBL" id="CP029352">
    <property type="protein sequence ID" value="AWK85776.1"/>
    <property type="molecule type" value="Genomic_DNA"/>
</dbReference>
<evidence type="ECO:0000256" key="1">
    <source>
        <dbReference type="SAM" id="MobiDB-lite"/>
    </source>
</evidence>
<dbReference type="KEGG" id="azz:DEW08_05990"/>
<dbReference type="RefSeq" id="WP_109325192.1">
    <property type="nucleotide sequence ID" value="NZ_CP029352.1"/>
</dbReference>
<sequence length="62" mass="6735">MSDDTENAPPKRNGLRLPPIIRPEDRGVGDVVARAAKAAGFTPCSGCQHRQAVLNSWFPFKS</sequence>
<evidence type="ECO:0000313" key="2">
    <source>
        <dbReference type="EMBL" id="AWK85776.1"/>
    </source>
</evidence>
<gene>
    <name evidence="2" type="ORF">DEW08_05990</name>
</gene>
<dbReference type="Proteomes" id="UP000245629">
    <property type="component" value="Chromosome 1"/>
</dbReference>